<evidence type="ECO:0000259" key="5">
    <source>
        <dbReference type="Pfam" id="PF00266"/>
    </source>
</evidence>
<evidence type="ECO:0000313" key="6">
    <source>
        <dbReference type="EMBL" id="SVE40999.1"/>
    </source>
</evidence>
<name>A0A383D9L2_9ZZZZ</name>
<evidence type="ECO:0000256" key="2">
    <source>
        <dbReference type="ARBA" id="ARBA00010447"/>
    </source>
</evidence>
<sequence>NVLGTINPIKKITRMANKFNIPILVDAAQSVSHISIDVKKINCDFLVFSGHKMMGPTGVGILYIKKNMMKKIEPFLRGGSMIHEVKKHKSTWNNSPWRYEAGTPNIAQVIGLASSIEYIHKIGLSRINKHETKLLSYLLSKLKKINGIIIYGQQNESGPIVSFNILNYHPFDISKLLDTFGIAIRSGHHCAQLLMENLKINYSNRISLYMYNNLSEIDYFINCLKKVIKILK</sequence>
<dbReference type="InterPro" id="IPR020578">
    <property type="entry name" value="Aminotrans_V_PyrdxlP_BS"/>
</dbReference>
<dbReference type="Gene3D" id="3.40.640.10">
    <property type="entry name" value="Type I PLP-dependent aspartate aminotransferase-like (Major domain)"/>
    <property type="match status" value="1"/>
</dbReference>
<feature type="non-terminal residue" evidence="6">
    <location>
        <position position="1"/>
    </location>
</feature>
<keyword evidence="3" id="KW-0663">Pyridoxal phosphate</keyword>
<dbReference type="SUPFAM" id="SSF53383">
    <property type="entry name" value="PLP-dependent transferases"/>
    <property type="match status" value="1"/>
</dbReference>
<accession>A0A383D9L2</accession>
<dbReference type="AlphaFoldDB" id="A0A383D9L2"/>
<comment type="cofactor">
    <cofactor evidence="1">
        <name>pyridoxal 5'-phosphate</name>
        <dbReference type="ChEBI" id="CHEBI:597326"/>
    </cofactor>
</comment>
<gene>
    <name evidence="6" type="ORF">METZ01_LOCUS493853</name>
</gene>
<dbReference type="PANTHER" id="PTHR43586">
    <property type="entry name" value="CYSTEINE DESULFURASE"/>
    <property type="match status" value="1"/>
</dbReference>
<comment type="catalytic activity">
    <reaction evidence="4">
        <text>(sulfur carrier)-H + L-cysteine = (sulfur carrier)-SH + L-alanine</text>
        <dbReference type="Rhea" id="RHEA:43892"/>
        <dbReference type="Rhea" id="RHEA-COMP:14737"/>
        <dbReference type="Rhea" id="RHEA-COMP:14739"/>
        <dbReference type="ChEBI" id="CHEBI:29917"/>
        <dbReference type="ChEBI" id="CHEBI:35235"/>
        <dbReference type="ChEBI" id="CHEBI:57972"/>
        <dbReference type="ChEBI" id="CHEBI:64428"/>
        <dbReference type="EC" id="2.8.1.7"/>
    </reaction>
</comment>
<dbReference type="Gene3D" id="3.90.1150.10">
    <property type="entry name" value="Aspartate Aminotransferase, domain 1"/>
    <property type="match status" value="1"/>
</dbReference>
<proteinExistence type="inferred from homology"/>
<dbReference type="InterPro" id="IPR015422">
    <property type="entry name" value="PyrdxlP-dep_Trfase_small"/>
</dbReference>
<comment type="similarity">
    <text evidence="2">Belongs to the class-V pyridoxal-phosphate-dependent aminotransferase family. Csd subfamily.</text>
</comment>
<protein>
    <recommendedName>
        <fullName evidence="5">Aminotransferase class V domain-containing protein</fullName>
    </recommendedName>
</protein>
<feature type="domain" description="Aminotransferase class V" evidence="5">
    <location>
        <begin position="1"/>
        <end position="220"/>
    </location>
</feature>
<dbReference type="PANTHER" id="PTHR43586:SF8">
    <property type="entry name" value="CYSTEINE DESULFURASE 1, CHLOROPLASTIC"/>
    <property type="match status" value="1"/>
</dbReference>
<dbReference type="InterPro" id="IPR000192">
    <property type="entry name" value="Aminotrans_V_dom"/>
</dbReference>
<dbReference type="Pfam" id="PF00266">
    <property type="entry name" value="Aminotran_5"/>
    <property type="match status" value="1"/>
</dbReference>
<evidence type="ECO:0000256" key="3">
    <source>
        <dbReference type="ARBA" id="ARBA00022898"/>
    </source>
</evidence>
<dbReference type="InterPro" id="IPR015421">
    <property type="entry name" value="PyrdxlP-dep_Trfase_major"/>
</dbReference>
<dbReference type="GO" id="GO:0031071">
    <property type="term" value="F:cysteine desulfurase activity"/>
    <property type="evidence" value="ECO:0007669"/>
    <property type="project" value="UniProtKB-EC"/>
</dbReference>
<dbReference type="EMBL" id="UINC01215356">
    <property type="protein sequence ID" value="SVE40999.1"/>
    <property type="molecule type" value="Genomic_DNA"/>
</dbReference>
<dbReference type="InterPro" id="IPR015424">
    <property type="entry name" value="PyrdxlP-dep_Trfase"/>
</dbReference>
<evidence type="ECO:0000256" key="1">
    <source>
        <dbReference type="ARBA" id="ARBA00001933"/>
    </source>
</evidence>
<dbReference type="PROSITE" id="PS00595">
    <property type="entry name" value="AA_TRANSFER_CLASS_5"/>
    <property type="match status" value="1"/>
</dbReference>
<organism evidence="6">
    <name type="scientific">marine metagenome</name>
    <dbReference type="NCBI Taxonomy" id="408172"/>
    <lineage>
        <taxon>unclassified sequences</taxon>
        <taxon>metagenomes</taxon>
        <taxon>ecological metagenomes</taxon>
    </lineage>
</organism>
<reference evidence="6" key="1">
    <citation type="submission" date="2018-05" db="EMBL/GenBank/DDBJ databases">
        <authorList>
            <person name="Lanie J.A."/>
            <person name="Ng W.-L."/>
            <person name="Kazmierczak K.M."/>
            <person name="Andrzejewski T.M."/>
            <person name="Davidsen T.M."/>
            <person name="Wayne K.J."/>
            <person name="Tettelin H."/>
            <person name="Glass J.I."/>
            <person name="Rusch D."/>
            <person name="Podicherti R."/>
            <person name="Tsui H.-C.T."/>
            <person name="Winkler M.E."/>
        </authorList>
    </citation>
    <scope>NUCLEOTIDE SEQUENCE</scope>
</reference>
<evidence type="ECO:0000256" key="4">
    <source>
        <dbReference type="ARBA" id="ARBA00050776"/>
    </source>
</evidence>